<comment type="caution">
    <text evidence="1">The sequence shown here is derived from an EMBL/GenBank/DDBJ whole genome shotgun (WGS) entry which is preliminary data.</text>
</comment>
<dbReference type="Proteomes" id="UP000789920">
    <property type="component" value="Unassembled WGS sequence"/>
</dbReference>
<gene>
    <name evidence="1" type="ORF">RPERSI_LOCUS9506</name>
</gene>
<reference evidence="1" key="1">
    <citation type="submission" date="2021-06" db="EMBL/GenBank/DDBJ databases">
        <authorList>
            <person name="Kallberg Y."/>
            <person name="Tangrot J."/>
            <person name="Rosling A."/>
        </authorList>
    </citation>
    <scope>NUCLEOTIDE SEQUENCE</scope>
    <source>
        <strain evidence="1">MA461A</strain>
    </source>
</reference>
<accession>A0ACA9P4N7</accession>
<dbReference type="EMBL" id="CAJVQC010018037">
    <property type="protein sequence ID" value="CAG8690198.1"/>
    <property type="molecule type" value="Genomic_DNA"/>
</dbReference>
<keyword evidence="2" id="KW-1185">Reference proteome</keyword>
<evidence type="ECO:0000313" key="2">
    <source>
        <dbReference type="Proteomes" id="UP000789920"/>
    </source>
</evidence>
<sequence>MHQNIPEKENDTLKSVDSSDNFKTISLSVSYSSKCIRVEDNDIEQTSYESNIEKDNSNNQNHEKNEDLTKNNKYQKIIQNNKKGKESVNRSLQSSLRSRDLMNTNEEEK</sequence>
<organism evidence="1 2">
    <name type="scientific">Racocetra persica</name>
    <dbReference type="NCBI Taxonomy" id="160502"/>
    <lineage>
        <taxon>Eukaryota</taxon>
        <taxon>Fungi</taxon>
        <taxon>Fungi incertae sedis</taxon>
        <taxon>Mucoromycota</taxon>
        <taxon>Glomeromycotina</taxon>
        <taxon>Glomeromycetes</taxon>
        <taxon>Diversisporales</taxon>
        <taxon>Gigasporaceae</taxon>
        <taxon>Racocetra</taxon>
    </lineage>
</organism>
<proteinExistence type="predicted"/>
<evidence type="ECO:0000313" key="1">
    <source>
        <dbReference type="EMBL" id="CAG8690198.1"/>
    </source>
</evidence>
<name>A0ACA9P4N7_9GLOM</name>
<protein>
    <submittedName>
        <fullName evidence="1">32369_t:CDS:1</fullName>
    </submittedName>
</protein>